<dbReference type="RefSeq" id="WP_211912741.1">
    <property type="nucleotide sequence ID" value="NZ_CP036498.1"/>
</dbReference>
<dbReference type="InterPro" id="IPR052017">
    <property type="entry name" value="TSUP"/>
</dbReference>
<feature type="transmembrane region" description="Helical" evidence="8">
    <location>
        <begin position="102"/>
        <end position="118"/>
    </location>
</feature>
<evidence type="ECO:0000256" key="6">
    <source>
        <dbReference type="ARBA" id="ARBA00022989"/>
    </source>
</evidence>
<evidence type="ECO:0000256" key="4">
    <source>
        <dbReference type="ARBA" id="ARBA00022475"/>
    </source>
</evidence>
<keyword evidence="10" id="KW-1185">Reference proteome</keyword>
<evidence type="ECO:0000256" key="8">
    <source>
        <dbReference type="RuleBase" id="RU363041"/>
    </source>
</evidence>
<feature type="transmembrane region" description="Helical" evidence="8">
    <location>
        <begin position="227"/>
        <end position="245"/>
    </location>
</feature>
<evidence type="ECO:0000256" key="1">
    <source>
        <dbReference type="ARBA" id="ARBA00004651"/>
    </source>
</evidence>
<feature type="transmembrane region" description="Helical" evidence="8">
    <location>
        <begin position="48"/>
        <end position="66"/>
    </location>
</feature>
<dbReference type="Proteomes" id="UP000682843">
    <property type="component" value="Chromosome"/>
</dbReference>
<keyword evidence="7 8" id="KW-0472">Membrane</keyword>
<evidence type="ECO:0000256" key="7">
    <source>
        <dbReference type="ARBA" id="ARBA00023136"/>
    </source>
</evidence>
<dbReference type="EMBL" id="CP036498">
    <property type="protein sequence ID" value="QUS39198.1"/>
    <property type="molecule type" value="Genomic_DNA"/>
</dbReference>
<keyword evidence="6 8" id="KW-1133">Transmembrane helix</keyword>
<feature type="transmembrane region" description="Helical" evidence="8">
    <location>
        <begin position="9"/>
        <end position="42"/>
    </location>
</feature>
<comment type="similarity">
    <text evidence="2 8">Belongs to the 4-toluene sulfonate uptake permease (TSUP) (TC 2.A.102) family.</text>
</comment>
<dbReference type="PANTHER" id="PTHR30269">
    <property type="entry name" value="TRANSMEMBRANE PROTEIN YFCA"/>
    <property type="match status" value="1"/>
</dbReference>
<dbReference type="Pfam" id="PF01925">
    <property type="entry name" value="TauE"/>
    <property type="match status" value="1"/>
</dbReference>
<keyword evidence="5 8" id="KW-0812">Transmembrane</keyword>
<dbReference type="PANTHER" id="PTHR30269:SF37">
    <property type="entry name" value="MEMBRANE TRANSPORTER PROTEIN"/>
    <property type="match status" value="1"/>
</dbReference>
<evidence type="ECO:0000313" key="10">
    <source>
        <dbReference type="Proteomes" id="UP000682843"/>
    </source>
</evidence>
<organism evidence="9 10">
    <name type="scientific">Tardiphaga alba</name>
    <dbReference type="NCBI Taxonomy" id="340268"/>
    <lineage>
        <taxon>Bacteria</taxon>
        <taxon>Pseudomonadati</taxon>
        <taxon>Pseudomonadota</taxon>
        <taxon>Alphaproteobacteria</taxon>
        <taxon>Hyphomicrobiales</taxon>
        <taxon>Nitrobacteraceae</taxon>
        <taxon>Tardiphaga</taxon>
    </lineage>
</organism>
<evidence type="ECO:0000256" key="5">
    <source>
        <dbReference type="ARBA" id="ARBA00022692"/>
    </source>
</evidence>
<feature type="transmembrane region" description="Helical" evidence="8">
    <location>
        <begin position="203"/>
        <end position="221"/>
    </location>
</feature>
<dbReference type="InterPro" id="IPR002781">
    <property type="entry name" value="TM_pro_TauE-like"/>
</dbReference>
<evidence type="ECO:0000256" key="2">
    <source>
        <dbReference type="ARBA" id="ARBA00009142"/>
    </source>
</evidence>
<protein>
    <recommendedName>
        <fullName evidence="8">Probable membrane transporter protein</fullName>
    </recommendedName>
</protein>
<name>A0ABX8A9T6_9BRAD</name>
<feature type="transmembrane region" description="Helical" evidence="8">
    <location>
        <begin position="168"/>
        <end position="191"/>
    </location>
</feature>
<keyword evidence="3" id="KW-0813">Transport</keyword>
<accession>A0ABX8A9T6</accession>
<reference evidence="9 10" key="1">
    <citation type="submission" date="2019-02" db="EMBL/GenBank/DDBJ databases">
        <title>Emended description of the genus Rhodopseudomonas and description of Rhodopseudomonas albus sp. nov., a non-phototrophic, heavy-metal-tolerant bacterium isolated from garden soil.</title>
        <authorList>
            <person name="Bao Z."/>
            <person name="Cao W.W."/>
            <person name="Sato Y."/>
            <person name="Nishizawa T."/>
            <person name="Zhao J."/>
            <person name="Guo Y."/>
            <person name="Ohta H."/>
        </authorList>
    </citation>
    <scope>NUCLEOTIDE SEQUENCE [LARGE SCALE GENOMIC DNA]</scope>
    <source>
        <strain evidence="9 10">SK50-23</strain>
    </source>
</reference>
<evidence type="ECO:0000313" key="9">
    <source>
        <dbReference type="EMBL" id="QUS39198.1"/>
    </source>
</evidence>
<feature type="transmembrane region" description="Helical" evidence="8">
    <location>
        <begin position="130"/>
        <end position="148"/>
    </location>
</feature>
<comment type="subcellular location">
    <subcellularLocation>
        <location evidence="1 8">Cell membrane</location>
        <topology evidence="1 8">Multi-pass membrane protein</topology>
    </subcellularLocation>
</comment>
<gene>
    <name evidence="9" type="ORF">RPMA_10370</name>
</gene>
<proteinExistence type="inferred from homology"/>
<keyword evidence="4 8" id="KW-1003">Cell membrane</keyword>
<sequence length="253" mass="27466">MPTIITDPFFYVVAIPAVLFLGLSKGGFAGVGIAATPLLALYLPPLEAAALLLPVLITQDLISLYVYRREWDASNLKIMLPGAIIGMAIAWLFAAIISDDAVRIIVGLIGLVFVVDVWRKRAQIEPRRMGPAAGVFWGAVSGFTSFMTQAGAPPFQVYVLPQRLPKMVLVGTMTIFFAIVNALKIVPYLALGQFNTANFATSLLLLPAAVATNFAGIWLVKRTPTNLFYNIAYAMLLVISIVLLWQGVGHFVR</sequence>
<evidence type="ECO:0000256" key="3">
    <source>
        <dbReference type="ARBA" id="ARBA00022448"/>
    </source>
</evidence>
<feature type="transmembrane region" description="Helical" evidence="8">
    <location>
        <begin position="78"/>
        <end position="96"/>
    </location>
</feature>